<evidence type="ECO:0000256" key="5">
    <source>
        <dbReference type="ARBA" id="ARBA00022679"/>
    </source>
</evidence>
<feature type="binding site" evidence="9">
    <location>
        <position position="188"/>
    </location>
    <ligand>
        <name>Zn(2+)</name>
        <dbReference type="ChEBI" id="CHEBI:29105"/>
    </ligand>
</feature>
<comment type="subunit">
    <text evidence="9">Homotetramer.</text>
</comment>
<dbReference type="RefSeq" id="WP_100988046.1">
    <property type="nucleotide sequence ID" value="NZ_CP025096.1"/>
</dbReference>
<evidence type="ECO:0000256" key="9">
    <source>
        <dbReference type="HAMAP-Rule" id="MF_00124"/>
    </source>
</evidence>
<dbReference type="Gene3D" id="3.40.50.300">
    <property type="entry name" value="P-loop containing nucleotide triphosphate hydrolases"/>
    <property type="match status" value="1"/>
</dbReference>
<accession>A0A2K8YXQ8</accession>
<evidence type="ECO:0000256" key="13">
    <source>
        <dbReference type="RuleBase" id="RU004165"/>
    </source>
</evidence>
<dbReference type="FunFam" id="3.40.50.300:FF:000384">
    <property type="entry name" value="Thymidine kinase"/>
    <property type="match status" value="1"/>
</dbReference>
<comment type="subcellular location">
    <subcellularLocation>
        <location evidence="9">Cytoplasm</location>
    </subcellularLocation>
</comment>
<keyword evidence="9" id="KW-0862">Zinc</keyword>
<keyword evidence="3 9" id="KW-0963">Cytoplasm</keyword>
<keyword evidence="8 9" id="KW-0067">ATP-binding</keyword>
<feature type="binding site" evidence="9">
    <location>
        <begin position="96"/>
        <end position="99"/>
    </location>
    <ligand>
        <name>ATP</name>
        <dbReference type="ChEBI" id="CHEBI:30616"/>
    </ligand>
</feature>
<feature type="binding site" evidence="9">
    <location>
        <position position="156"/>
    </location>
    <ligand>
        <name>Zn(2+)</name>
        <dbReference type="ChEBI" id="CHEBI:29105"/>
    </ligand>
</feature>
<dbReference type="EC" id="2.7.1.21" evidence="2 9"/>
<keyword evidence="15" id="KW-1185">Reference proteome</keyword>
<proteinExistence type="inferred from homology"/>
<dbReference type="GO" id="GO:0004797">
    <property type="term" value="F:thymidine kinase activity"/>
    <property type="evidence" value="ECO:0007669"/>
    <property type="project" value="UniProtKB-UniRule"/>
</dbReference>
<feature type="binding site" evidence="11">
    <location>
        <begin position="173"/>
        <end position="176"/>
    </location>
    <ligand>
        <name>substrate</name>
    </ligand>
</feature>
<keyword evidence="9" id="KW-0479">Metal-binding</keyword>
<dbReference type="PROSITE" id="PS00603">
    <property type="entry name" value="TK_CELLULAR_TYPE"/>
    <property type="match status" value="1"/>
</dbReference>
<comment type="catalytic activity">
    <reaction evidence="9 12">
        <text>thymidine + ATP = dTMP + ADP + H(+)</text>
        <dbReference type="Rhea" id="RHEA:19129"/>
        <dbReference type="ChEBI" id="CHEBI:15378"/>
        <dbReference type="ChEBI" id="CHEBI:17748"/>
        <dbReference type="ChEBI" id="CHEBI:30616"/>
        <dbReference type="ChEBI" id="CHEBI:63528"/>
        <dbReference type="ChEBI" id="CHEBI:456216"/>
        <dbReference type="EC" id="2.7.1.21"/>
    </reaction>
</comment>
<name>A0A2K8YXQ8_9BACT</name>
<dbReference type="InterPro" id="IPR020633">
    <property type="entry name" value="Thymidine_kinase_CS"/>
</dbReference>
<dbReference type="InterPro" id="IPR027417">
    <property type="entry name" value="P-loop_NTPase"/>
</dbReference>
<dbReference type="Pfam" id="PF00265">
    <property type="entry name" value="TK"/>
    <property type="match status" value="1"/>
</dbReference>
<organism evidence="14 15">
    <name type="scientific">Spirosoma pollinicola</name>
    <dbReference type="NCBI Taxonomy" id="2057025"/>
    <lineage>
        <taxon>Bacteria</taxon>
        <taxon>Pseudomonadati</taxon>
        <taxon>Bacteroidota</taxon>
        <taxon>Cytophagia</taxon>
        <taxon>Cytophagales</taxon>
        <taxon>Cytophagaceae</taxon>
        <taxon>Spirosoma</taxon>
    </lineage>
</organism>
<dbReference type="SUPFAM" id="SSF52540">
    <property type="entry name" value="P-loop containing nucleoside triphosphate hydrolases"/>
    <property type="match status" value="1"/>
</dbReference>
<feature type="binding site" evidence="9">
    <location>
        <position position="153"/>
    </location>
    <ligand>
        <name>Zn(2+)</name>
        <dbReference type="ChEBI" id="CHEBI:29105"/>
    </ligand>
</feature>
<keyword evidence="5 9" id="KW-0808">Transferase</keyword>
<dbReference type="HAMAP" id="MF_00124">
    <property type="entry name" value="Thymidine_kinase"/>
    <property type="match status" value="1"/>
</dbReference>
<evidence type="ECO:0000256" key="6">
    <source>
        <dbReference type="ARBA" id="ARBA00022741"/>
    </source>
</evidence>
<dbReference type="GO" id="GO:0005829">
    <property type="term" value="C:cytosol"/>
    <property type="evidence" value="ECO:0007669"/>
    <property type="project" value="TreeGrafter"/>
</dbReference>
<evidence type="ECO:0000256" key="10">
    <source>
        <dbReference type="PIRSR" id="PIRSR035805-1"/>
    </source>
</evidence>
<protein>
    <recommendedName>
        <fullName evidence="2 9">Thymidine kinase</fullName>
        <ecNumber evidence="2 9">2.7.1.21</ecNumber>
    </recommendedName>
</protein>
<dbReference type="PIRSF" id="PIRSF035805">
    <property type="entry name" value="TK_cell"/>
    <property type="match status" value="1"/>
</dbReference>
<feature type="binding site" evidence="9">
    <location>
        <position position="185"/>
    </location>
    <ligand>
        <name>Zn(2+)</name>
        <dbReference type="ChEBI" id="CHEBI:29105"/>
    </ligand>
</feature>
<feature type="binding site" evidence="9">
    <location>
        <begin position="24"/>
        <end position="31"/>
    </location>
    <ligand>
        <name>ATP</name>
        <dbReference type="ChEBI" id="CHEBI:30616"/>
    </ligand>
</feature>
<dbReference type="PANTHER" id="PTHR11441">
    <property type="entry name" value="THYMIDINE KINASE"/>
    <property type="match status" value="1"/>
</dbReference>
<dbReference type="EMBL" id="CP025096">
    <property type="protein sequence ID" value="AUD02328.1"/>
    <property type="molecule type" value="Genomic_DNA"/>
</dbReference>
<dbReference type="GO" id="GO:0005524">
    <property type="term" value="F:ATP binding"/>
    <property type="evidence" value="ECO:0007669"/>
    <property type="project" value="UniProtKB-UniRule"/>
</dbReference>
<dbReference type="GO" id="GO:0046104">
    <property type="term" value="P:thymidine metabolic process"/>
    <property type="evidence" value="ECO:0007669"/>
    <property type="project" value="TreeGrafter"/>
</dbReference>
<feature type="binding site" evidence="11">
    <location>
        <position position="181"/>
    </location>
    <ligand>
        <name>substrate</name>
    </ligand>
</feature>
<keyword evidence="7 9" id="KW-0418">Kinase</keyword>
<evidence type="ECO:0000256" key="2">
    <source>
        <dbReference type="ARBA" id="ARBA00012118"/>
    </source>
</evidence>
<evidence type="ECO:0000256" key="11">
    <source>
        <dbReference type="PIRSR" id="PIRSR035805-2"/>
    </source>
</evidence>
<evidence type="ECO:0000256" key="8">
    <source>
        <dbReference type="ARBA" id="ARBA00022840"/>
    </source>
</evidence>
<dbReference type="SUPFAM" id="SSF57716">
    <property type="entry name" value="Glucocorticoid receptor-like (DNA-binding domain)"/>
    <property type="match status" value="1"/>
</dbReference>
<evidence type="ECO:0000256" key="1">
    <source>
        <dbReference type="ARBA" id="ARBA00007587"/>
    </source>
</evidence>
<evidence type="ECO:0000256" key="7">
    <source>
        <dbReference type="ARBA" id="ARBA00022777"/>
    </source>
</evidence>
<evidence type="ECO:0000256" key="12">
    <source>
        <dbReference type="RuleBase" id="RU000544"/>
    </source>
</evidence>
<evidence type="ECO:0000256" key="4">
    <source>
        <dbReference type="ARBA" id="ARBA00022634"/>
    </source>
</evidence>
<evidence type="ECO:0000313" key="15">
    <source>
        <dbReference type="Proteomes" id="UP000232883"/>
    </source>
</evidence>
<keyword evidence="6 9" id="KW-0547">Nucleotide-binding</keyword>
<dbReference type="Proteomes" id="UP000232883">
    <property type="component" value="Chromosome"/>
</dbReference>
<dbReference type="AlphaFoldDB" id="A0A2K8YXQ8"/>
<evidence type="ECO:0000313" key="14">
    <source>
        <dbReference type="EMBL" id="AUD02328.1"/>
    </source>
</evidence>
<keyword evidence="4 9" id="KW-0237">DNA synthesis</keyword>
<comment type="similarity">
    <text evidence="1 9 13">Belongs to the thymidine kinase family.</text>
</comment>
<dbReference type="GO" id="GO:0008270">
    <property type="term" value="F:zinc ion binding"/>
    <property type="evidence" value="ECO:0007669"/>
    <property type="project" value="UniProtKB-UniRule"/>
</dbReference>
<sequence length="209" mass="23545">MFIEPSRRREPPHLRTGWIELICGSMFSGKTEELIRRLTRARIAKLNVRIFKPALDTRYHEENIVSHSALTIHSIPIQTASQMLTLAGNCDVVGIDEAQFFDKDILDACNSLANQGKRVIVAGLDMDFSGQPFGCMPQLMSIAEYVTKVHAICVICGDIAQYSYRLVPSKDRVLLGETDSYEARCRRCFNLGDNAGQKEWAYEDVNNDV</sequence>
<dbReference type="GO" id="GO:0071897">
    <property type="term" value="P:DNA biosynthetic process"/>
    <property type="evidence" value="ECO:0007669"/>
    <property type="project" value="UniProtKB-KW"/>
</dbReference>
<dbReference type="OrthoDB" id="9781579at2"/>
<reference evidence="14 15" key="1">
    <citation type="submission" date="2017-11" db="EMBL/GenBank/DDBJ databases">
        <title>Taxonomic description and genome sequences of Spirosoma HA7 sp. nov., isolated from pollen microhabitat of Corylus avellana.</title>
        <authorList>
            <person name="Ambika Manirajan B."/>
            <person name="Suarez C."/>
            <person name="Ratering S."/>
            <person name="Geissler-Plaum R."/>
            <person name="Cardinale M."/>
            <person name="Sylvia S."/>
        </authorList>
    </citation>
    <scope>NUCLEOTIDE SEQUENCE [LARGE SCALE GENOMIC DNA]</scope>
    <source>
        <strain evidence="14 15">HA7</strain>
    </source>
</reference>
<feature type="active site" description="Proton acceptor" evidence="9 10">
    <location>
        <position position="97"/>
    </location>
</feature>
<dbReference type="KEGG" id="spir:CWM47_11130"/>
<dbReference type="InterPro" id="IPR001267">
    <property type="entry name" value="Thymidine_kinase"/>
</dbReference>
<dbReference type="Gene3D" id="3.30.60.20">
    <property type="match status" value="1"/>
</dbReference>
<dbReference type="PANTHER" id="PTHR11441:SF0">
    <property type="entry name" value="THYMIDINE KINASE, CYTOSOLIC"/>
    <property type="match status" value="1"/>
</dbReference>
<gene>
    <name evidence="9" type="primary">tdk</name>
    <name evidence="14" type="ORF">CWM47_11130</name>
</gene>
<evidence type="ECO:0000256" key="3">
    <source>
        <dbReference type="ARBA" id="ARBA00022490"/>
    </source>
</evidence>
<dbReference type="NCBIfam" id="NF003296">
    <property type="entry name" value="PRK04296.1-1"/>
    <property type="match status" value="1"/>
</dbReference>